<accession>D6U6Y9</accession>
<keyword evidence="3" id="KW-0808">Transferase</keyword>
<dbReference type="SUPFAM" id="SSF50978">
    <property type="entry name" value="WD40 repeat-like"/>
    <property type="match status" value="1"/>
</dbReference>
<dbReference type="InterPro" id="IPR001680">
    <property type="entry name" value="WD40_rpt"/>
</dbReference>
<dbReference type="InterPro" id="IPR011009">
    <property type="entry name" value="Kinase-like_dom_sf"/>
</dbReference>
<dbReference type="STRING" id="485913.Krac_1366"/>
<feature type="repeat" description="WD" evidence="8">
    <location>
        <begin position="429"/>
        <end position="464"/>
    </location>
</feature>
<feature type="compositionally biased region" description="Polar residues" evidence="10">
    <location>
        <begin position="351"/>
        <end position="362"/>
    </location>
</feature>
<evidence type="ECO:0000256" key="7">
    <source>
        <dbReference type="ARBA" id="ARBA00022840"/>
    </source>
</evidence>
<dbReference type="eggNOG" id="COG0515">
    <property type="taxonomic scope" value="Bacteria"/>
</dbReference>
<dbReference type="Gene3D" id="2.130.10.10">
    <property type="entry name" value="YVTN repeat-like/Quinoprotein amine dehydrogenase"/>
    <property type="match status" value="2"/>
</dbReference>
<name>D6U6Y9_KTERA</name>
<dbReference type="CDD" id="cd14014">
    <property type="entry name" value="STKc_PknB_like"/>
    <property type="match status" value="1"/>
</dbReference>
<dbReference type="GO" id="GO:0005524">
    <property type="term" value="F:ATP binding"/>
    <property type="evidence" value="ECO:0007669"/>
    <property type="project" value="UniProtKB-UniRule"/>
</dbReference>
<dbReference type="InterPro" id="IPR017441">
    <property type="entry name" value="Protein_kinase_ATP_BS"/>
</dbReference>
<keyword evidence="4" id="KW-0677">Repeat</keyword>
<dbReference type="Gene3D" id="1.10.510.10">
    <property type="entry name" value="Transferase(Phosphotransferase) domain 1"/>
    <property type="match status" value="1"/>
</dbReference>
<dbReference type="Pfam" id="PF00400">
    <property type="entry name" value="WD40"/>
    <property type="match status" value="3"/>
</dbReference>
<feature type="repeat" description="WD" evidence="8">
    <location>
        <begin position="756"/>
        <end position="792"/>
    </location>
</feature>
<dbReference type="SUPFAM" id="SSF56112">
    <property type="entry name" value="Protein kinase-like (PK-like)"/>
    <property type="match status" value="1"/>
</dbReference>
<dbReference type="PANTHER" id="PTHR43289">
    <property type="entry name" value="MITOGEN-ACTIVATED PROTEIN KINASE KINASE KINASE 20-RELATED"/>
    <property type="match status" value="1"/>
</dbReference>
<evidence type="ECO:0000256" key="4">
    <source>
        <dbReference type="ARBA" id="ARBA00022737"/>
    </source>
</evidence>
<evidence type="ECO:0000256" key="1">
    <source>
        <dbReference type="ARBA" id="ARBA00012513"/>
    </source>
</evidence>
<dbReference type="SMART" id="SM00220">
    <property type="entry name" value="S_TKc"/>
    <property type="match status" value="1"/>
</dbReference>
<dbReference type="InterPro" id="IPR000719">
    <property type="entry name" value="Prot_kinase_dom"/>
</dbReference>
<dbReference type="PROSITE" id="PS00678">
    <property type="entry name" value="WD_REPEATS_1"/>
    <property type="match status" value="1"/>
</dbReference>
<evidence type="ECO:0000313" key="13">
    <source>
        <dbReference type="Proteomes" id="UP000004508"/>
    </source>
</evidence>
<feature type="compositionally biased region" description="Low complexity" evidence="10">
    <location>
        <begin position="363"/>
        <end position="375"/>
    </location>
</feature>
<dbReference type="GO" id="GO:0004674">
    <property type="term" value="F:protein serine/threonine kinase activity"/>
    <property type="evidence" value="ECO:0007669"/>
    <property type="project" value="UniProtKB-KW"/>
</dbReference>
<dbReference type="SMART" id="SM00320">
    <property type="entry name" value="WD40"/>
    <property type="match status" value="4"/>
</dbReference>
<feature type="domain" description="Protein kinase" evidence="11">
    <location>
        <begin position="17"/>
        <end position="282"/>
    </location>
</feature>
<dbReference type="OrthoDB" id="136848at2"/>
<evidence type="ECO:0000256" key="8">
    <source>
        <dbReference type="PROSITE-ProRule" id="PRU00221"/>
    </source>
</evidence>
<dbReference type="Gene3D" id="3.30.200.20">
    <property type="entry name" value="Phosphorylase Kinase, domain 1"/>
    <property type="match status" value="1"/>
</dbReference>
<reference evidence="12 13" key="1">
    <citation type="journal article" date="2011" name="Stand. Genomic Sci.">
        <title>Non-contiguous finished genome sequence and contextual data of the filamentous soil bacterium Ktedonobacter racemifer type strain (SOSP1-21).</title>
        <authorList>
            <person name="Chang Y.J."/>
            <person name="Land M."/>
            <person name="Hauser L."/>
            <person name="Chertkov O."/>
            <person name="Del Rio T.G."/>
            <person name="Nolan M."/>
            <person name="Copeland A."/>
            <person name="Tice H."/>
            <person name="Cheng J.F."/>
            <person name="Lucas S."/>
            <person name="Han C."/>
            <person name="Goodwin L."/>
            <person name="Pitluck S."/>
            <person name="Ivanova N."/>
            <person name="Ovchinikova G."/>
            <person name="Pati A."/>
            <person name="Chen A."/>
            <person name="Palaniappan K."/>
            <person name="Mavromatis K."/>
            <person name="Liolios K."/>
            <person name="Brettin T."/>
            <person name="Fiebig A."/>
            <person name="Rohde M."/>
            <person name="Abt B."/>
            <person name="Goker M."/>
            <person name="Detter J.C."/>
            <person name="Woyke T."/>
            <person name="Bristow J."/>
            <person name="Eisen J.A."/>
            <person name="Markowitz V."/>
            <person name="Hugenholtz P."/>
            <person name="Kyrpides N.C."/>
            <person name="Klenk H.P."/>
            <person name="Lapidus A."/>
        </authorList>
    </citation>
    <scope>NUCLEOTIDE SEQUENCE [LARGE SCALE GENOMIC DNA]</scope>
    <source>
        <strain evidence="13">DSM 44963</strain>
    </source>
</reference>
<dbReference type="EC" id="2.7.11.1" evidence="1"/>
<dbReference type="PROSITE" id="PS50082">
    <property type="entry name" value="WD_REPEATS_2"/>
    <property type="match status" value="2"/>
</dbReference>
<sequence length="792" mass="88223">MALNQATEWQGKMLDRYRMLHRLGHGGMGQVWQAEDTELHRMVAIKILPSILASEQSFLRAFAYEARAAATLEHPHILTIHAFGEQPISDEEIVTYIVMPYLQGGTLRDVMKRERYLTRDLAMNYLRQTAEAIDYAHSQQVIHRDVKPANMLLQNDWLYLADFGIAKLLTSTTYRSKTYAGSGTPEYMAPEQVQGSAMPASDRYSLAVIAYQLFTGTVPFHGATPYDLMIKQLMEEPRPPREINPILPQRVEAIILQGLAKRPEDRPQSCLAFVDALDKAWSQAPIARTNPNDPEATLLAPWSKQRPEYLPTQVTPSMPPRTVDTPVHMQDTSQGTTAPPPPPLPTHMASYPTTPQTLSQYMPTPSTAPATPAKPGVSRRGVLIGGAATAALLLGGGAASALWPRPQPKPQTVEPGPHKFISGVPTLSLMGHKRPLSFILWSPDGTRVATASTDHSIMIWDTNTYLQQQHKALNIVKTPLQRWRLEDAISYYQISWSYNGQRLMALTQSVSTRNTVYAFDLTTNSQDPLVYQDSHIPKSDFNAPSYYEVVASPTSSFFVTNQLSGQTLQLWDLRDMNQPVKTLNNTSKGSDDNTSILALAWAPDGKHFAAYNSKQQIHIFDSKGNSTQTIELADRAGQIAPNAKSILLERFALAWCPNNPNLIAVSNLDVIDVWDIQKKKQLHRLETDDPDAHDRKGLDPDLAWYPQVYGMTWSPNGRYIAASYSHSQLVHIWDLTNRAPKKSKYGNELQTLMFGNPGHSGSIMDLAWQPGAGRYLATASADNTAIIWRVDG</sequence>
<dbReference type="InParanoid" id="D6U6Y9"/>
<evidence type="ECO:0000256" key="2">
    <source>
        <dbReference type="ARBA" id="ARBA00022574"/>
    </source>
</evidence>
<evidence type="ECO:0000256" key="10">
    <source>
        <dbReference type="SAM" id="MobiDB-lite"/>
    </source>
</evidence>
<dbReference type="PROSITE" id="PS50011">
    <property type="entry name" value="PROTEIN_KINASE_DOM"/>
    <property type="match status" value="1"/>
</dbReference>
<keyword evidence="6 12" id="KW-0418">Kinase</keyword>
<feature type="region of interest" description="Disordered" evidence="10">
    <location>
        <begin position="285"/>
        <end position="375"/>
    </location>
</feature>
<evidence type="ECO:0000259" key="11">
    <source>
        <dbReference type="PROSITE" id="PS50011"/>
    </source>
</evidence>
<proteinExistence type="predicted"/>
<keyword evidence="2 8" id="KW-0853">WD repeat</keyword>
<comment type="caution">
    <text evidence="12">The sequence shown here is derived from an EMBL/GenBank/DDBJ whole genome shotgun (WGS) entry which is preliminary data.</text>
</comment>
<dbReference type="InterPro" id="IPR036322">
    <property type="entry name" value="WD40_repeat_dom_sf"/>
</dbReference>
<dbReference type="InterPro" id="IPR019775">
    <property type="entry name" value="WD40_repeat_CS"/>
</dbReference>
<dbReference type="PROSITE" id="PS50294">
    <property type="entry name" value="WD_REPEATS_REGION"/>
    <property type="match status" value="2"/>
</dbReference>
<dbReference type="EMBL" id="ADVG01000005">
    <property type="protein sequence ID" value="EFH80750.1"/>
    <property type="molecule type" value="Genomic_DNA"/>
</dbReference>
<dbReference type="AlphaFoldDB" id="D6U6Y9"/>
<evidence type="ECO:0000256" key="5">
    <source>
        <dbReference type="ARBA" id="ARBA00022741"/>
    </source>
</evidence>
<dbReference type="InterPro" id="IPR008271">
    <property type="entry name" value="Ser/Thr_kinase_AS"/>
</dbReference>
<evidence type="ECO:0000256" key="3">
    <source>
        <dbReference type="ARBA" id="ARBA00022679"/>
    </source>
</evidence>
<dbReference type="Pfam" id="PF00069">
    <property type="entry name" value="Pkinase"/>
    <property type="match status" value="1"/>
</dbReference>
<organism evidence="12 13">
    <name type="scientific">Ktedonobacter racemifer DSM 44963</name>
    <dbReference type="NCBI Taxonomy" id="485913"/>
    <lineage>
        <taxon>Bacteria</taxon>
        <taxon>Bacillati</taxon>
        <taxon>Chloroflexota</taxon>
        <taxon>Ktedonobacteria</taxon>
        <taxon>Ktedonobacterales</taxon>
        <taxon>Ktedonobacteraceae</taxon>
        <taxon>Ktedonobacter</taxon>
    </lineage>
</organism>
<gene>
    <name evidence="12" type="ORF">Krac_1366</name>
</gene>
<dbReference type="RefSeq" id="WP_007923513.1">
    <property type="nucleotide sequence ID" value="NZ_ADVG01000005.1"/>
</dbReference>
<evidence type="ECO:0000256" key="9">
    <source>
        <dbReference type="PROSITE-ProRule" id="PRU10141"/>
    </source>
</evidence>
<evidence type="ECO:0000256" key="6">
    <source>
        <dbReference type="ARBA" id="ARBA00022777"/>
    </source>
</evidence>
<feature type="binding site" evidence="9">
    <location>
        <position position="46"/>
    </location>
    <ligand>
        <name>ATP</name>
        <dbReference type="ChEBI" id="CHEBI:30616"/>
    </ligand>
</feature>
<dbReference type="Proteomes" id="UP000004508">
    <property type="component" value="Unassembled WGS sequence"/>
</dbReference>
<dbReference type="PROSITE" id="PS00108">
    <property type="entry name" value="PROTEIN_KINASE_ST"/>
    <property type="match status" value="1"/>
</dbReference>
<protein>
    <recommendedName>
        <fullName evidence="1">non-specific serine/threonine protein kinase</fullName>
        <ecNumber evidence="1">2.7.11.1</ecNumber>
    </recommendedName>
</protein>
<dbReference type="PANTHER" id="PTHR43289:SF6">
    <property type="entry name" value="SERINE_THREONINE-PROTEIN KINASE NEKL-3"/>
    <property type="match status" value="1"/>
</dbReference>
<keyword evidence="12" id="KW-0723">Serine/threonine-protein kinase</keyword>
<evidence type="ECO:0000313" key="12">
    <source>
        <dbReference type="EMBL" id="EFH80750.1"/>
    </source>
</evidence>
<keyword evidence="13" id="KW-1185">Reference proteome</keyword>
<keyword evidence="7 9" id="KW-0067">ATP-binding</keyword>
<dbReference type="InterPro" id="IPR015943">
    <property type="entry name" value="WD40/YVTN_repeat-like_dom_sf"/>
</dbReference>
<dbReference type="PROSITE" id="PS00107">
    <property type="entry name" value="PROTEIN_KINASE_ATP"/>
    <property type="match status" value="1"/>
</dbReference>
<keyword evidence="5 9" id="KW-0547">Nucleotide-binding</keyword>